<protein>
    <recommendedName>
        <fullName evidence="3">Subtilisin</fullName>
    </recommendedName>
</protein>
<dbReference type="EMBL" id="CAUYUJ010007937">
    <property type="protein sequence ID" value="CAK0822404.1"/>
    <property type="molecule type" value="Genomic_DNA"/>
</dbReference>
<comment type="caution">
    <text evidence="1">The sequence shown here is derived from an EMBL/GenBank/DDBJ whole genome shotgun (WGS) entry which is preliminary data.</text>
</comment>
<evidence type="ECO:0000313" key="1">
    <source>
        <dbReference type="EMBL" id="CAK0822404.1"/>
    </source>
</evidence>
<name>A0ABN9RWU5_9DINO</name>
<evidence type="ECO:0000313" key="2">
    <source>
        <dbReference type="Proteomes" id="UP001189429"/>
    </source>
</evidence>
<reference evidence="1" key="1">
    <citation type="submission" date="2023-10" db="EMBL/GenBank/DDBJ databases">
        <authorList>
            <person name="Chen Y."/>
            <person name="Shah S."/>
            <person name="Dougan E. K."/>
            <person name="Thang M."/>
            <person name="Chan C."/>
        </authorList>
    </citation>
    <scope>NUCLEOTIDE SEQUENCE [LARGE SCALE GENOMIC DNA]</scope>
</reference>
<dbReference type="Proteomes" id="UP001189429">
    <property type="component" value="Unassembled WGS sequence"/>
</dbReference>
<gene>
    <name evidence="1" type="ORF">PCOR1329_LOCUS23448</name>
</gene>
<proteinExistence type="predicted"/>
<sequence length="133" mass="13995">MRAAALAVTYAWRVQAGPPTETVMVTAPMASGGPEIDMTIWQTAFTSSTSKTHDSHAHVNGHLVKVSNPLGRVAVVPPLPGGCGTIAYVPDTAALYNPSCILATDAGYYNTFQCIGNVVSDGEIHYTEPMNTT</sequence>
<accession>A0ABN9RWU5</accession>
<keyword evidence="2" id="KW-1185">Reference proteome</keyword>
<organism evidence="1 2">
    <name type="scientific">Prorocentrum cordatum</name>
    <dbReference type="NCBI Taxonomy" id="2364126"/>
    <lineage>
        <taxon>Eukaryota</taxon>
        <taxon>Sar</taxon>
        <taxon>Alveolata</taxon>
        <taxon>Dinophyceae</taxon>
        <taxon>Prorocentrales</taxon>
        <taxon>Prorocentraceae</taxon>
        <taxon>Prorocentrum</taxon>
    </lineage>
</organism>
<evidence type="ECO:0008006" key="3">
    <source>
        <dbReference type="Google" id="ProtNLM"/>
    </source>
</evidence>